<dbReference type="GO" id="GO:0001664">
    <property type="term" value="F:G protein-coupled receptor binding"/>
    <property type="evidence" value="ECO:0007669"/>
    <property type="project" value="TreeGrafter"/>
</dbReference>
<name>A0A3P7MZI8_CYLGO</name>
<dbReference type="PANTHER" id="PTHR24355">
    <property type="entry name" value="G PROTEIN-COUPLED RECEPTOR KINASE/RIBOSOMAL PROTEIN S6 KINASE"/>
    <property type="match status" value="1"/>
</dbReference>
<evidence type="ECO:0000256" key="5">
    <source>
        <dbReference type="ARBA" id="ARBA00022840"/>
    </source>
</evidence>
<keyword evidence="3" id="KW-0547">Nucleotide-binding</keyword>
<keyword evidence="1" id="KW-0723">Serine/threonine-protein kinase</keyword>
<dbReference type="OrthoDB" id="354826at2759"/>
<dbReference type="EMBL" id="UYRV01120817">
    <property type="protein sequence ID" value="VDN32510.1"/>
    <property type="molecule type" value="Genomic_DNA"/>
</dbReference>
<reference evidence="6 7" key="1">
    <citation type="submission" date="2018-11" db="EMBL/GenBank/DDBJ databases">
        <authorList>
            <consortium name="Pathogen Informatics"/>
        </authorList>
    </citation>
    <scope>NUCLEOTIDE SEQUENCE [LARGE SCALE GENOMIC DNA]</scope>
</reference>
<accession>A0A3P7MZI8</accession>
<evidence type="ECO:0000256" key="3">
    <source>
        <dbReference type="ARBA" id="ARBA00022741"/>
    </source>
</evidence>
<sequence>MAESDSDLYKNFNIVISERWQNEIAETIFEVVNQDADKAESKKRSKQRAKMNVDEKDSDVIVHGYIKKLGGPFTSAWQTRYGKLYPSRLELYPESLSGKPELVFMDQIEDVCADLQTVKGENAIVVKLRDGFKEPRISLTNSVSS</sequence>
<dbReference type="GO" id="GO:0009966">
    <property type="term" value="P:regulation of signal transduction"/>
    <property type="evidence" value="ECO:0007669"/>
    <property type="project" value="TreeGrafter"/>
</dbReference>
<evidence type="ECO:0000313" key="6">
    <source>
        <dbReference type="EMBL" id="VDN32510.1"/>
    </source>
</evidence>
<evidence type="ECO:0000256" key="4">
    <source>
        <dbReference type="ARBA" id="ARBA00022777"/>
    </source>
</evidence>
<keyword evidence="4" id="KW-0418">Kinase</keyword>
<dbReference type="Gene3D" id="1.10.287.1270">
    <property type="match status" value="1"/>
</dbReference>
<dbReference type="InterPro" id="IPR011993">
    <property type="entry name" value="PH-like_dom_sf"/>
</dbReference>
<keyword evidence="5" id="KW-0067">ATP-binding</keyword>
<protein>
    <submittedName>
        <fullName evidence="6">Uncharacterized protein</fullName>
    </submittedName>
</protein>
<dbReference type="Proteomes" id="UP000271889">
    <property type="component" value="Unassembled WGS sequence"/>
</dbReference>
<dbReference type="PANTHER" id="PTHR24355:SF18">
    <property type="entry name" value="G PROTEIN-COUPLED RECEPTOR KINASE"/>
    <property type="match status" value="1"/>
</dbReference>
<keyword evidence="2" id="KW-0808">Transferase</keyword>
<proteinExistence type="predicted"/>
<dbReference type="GO" id="GO:0005524">
    <property type="term" value="F:ATP binding"/>
    <property type="evidence" value="ECO:0007669"/>
    <property type="project" value="UniProtKB-KW"/>
</dbReference>
<keyword evidence="7" id="KW-1185">Reference proteome</keyword>
<evidence type="ECO:0000313" key="7">
    <source>
        <dbReference type="Proteomes" id="UP000271889"/>
    </source>
</evidence>
<evidence type="ECO:0000256" key="2">
    <source>
        <dbReference type="ARBA" id="ARBA00022679"/>
    </source>
</evidence>
<gene>
    <name evidence="6" type="ORF">CGOC_LOCUS12124</name>
</gene>
<evidence type="ECO:0000256" key="1">
    <source>
        <dbReference type="ARBA" id="ARBA00022527"/>
    </source>
</evidence>
<dbReference type="GO" id="GO:0007186">
    <property type="term" value="P:G protein-coupled receptor signaling pathway"/>
    <property type="evidence" value="ECO:0007669"/>
    <property type="project" value="TreeGrafter"/>
</dbReference>
<dbReference type="Gene3D" id="2.30.29.30">
    <property type="entry name" value="Pleckstrin-homology domain (PH domain)/Phosphotyrosine-binding domain (PTB)"/>
    <property type="match status" value="1"/>
</dbReference>
<dbReference type="GO" id="GO:0004703">
    <property type="term" value="F:G protein-coupled receptor kinase activity"/>
    <property type="evidence" value="ECO:0007669"/>
    <property type="project" value="TreeGrafter"/>
</dbReference>
<dbReference type="AlphaFoldDB" id="A0A3P7MZI8"/>
<organism evidence="6 7">
    <name type="scientific">Cylicostephanus goldi</name>
    <name type="common">Nematode worm</name>
    <dbReference type="NCBI Taxonomy" id="71465"/>
    <lineage>
        <taxon>Eukaryota</taxon>
        <taxon>Metazoa</taxon>
        <taxon>Ecdysozoa</taxon>
        <taxon>Nematoda</taxon>
        <taxon>Chromadorea</taxon>
        <taxon>Rhabditida</taxon>
        <taxon>Rhabditina</taxon>
        <taxon>Rhabditomorpha</taxon>
        <taxon>Strongyloidea</taxon>
        <taxon>Strongylidae</taxon>
        <taxon>Cylicostephanus</taxon>
    </lineage>
</organism>
<dbReference type="SUPFAM" id="SSF50729">
    <property type="entry name" value="PH domain-like"/>
    <property type="match status" value="1"/>
</dbReference>